<reference evidence="1 2" key="1">
    <citation type="submission" date="2018-06" db="EMBL/GenBank/DDBJ databases">
        <title>Paenibacillus imtechensis sp. nov.</title>
        <authorList>
            <person name="Pinnaka A.K."/>
            <person name="Singh H."/>
            <person name="Kaur M."/>
        </authorList>
    </citation>
    <scope>NUCLEOTIDE SEQUENCE [LARGE SCALE GENOMIC DNA]</scope>
    <source>
        <strain evidence="1 2">SMB1</strain>
    </source>
</reference>
<dbReference type="EMBL" id="QKRB01000036">
    <property type="protein sequence ID" value="PZD96728.1"/>
    <property type="molecule type" value="Genomic_DNA"/>
</dbReference>
<dbReference type="OrthoDB" id="2361182at2"/>
<name>A0A2W1L957_9BACL</name>
<proteinExistence type="predicted"/>
<organism evidence="1 2">
    <name type="scientific">Paenibacillus sambharensis</name>
    <dbReference type="NCBI Taxonomy" id="1803190"/>
    <lineage>
        <taxon>Bacteria</taxon>
        <taxon>Bacillati</taxon>
        <taxon>Bacillota</taxon>
        <taxon>Bacilli</taxon>
        <taxon>Bacillales</taxon>
        <taxon>Paenibacillaceae</taxon>
        <taxon>Paenibacillus</taxon>
    </lineage>
</organism>
<accession>A0A2W1L957</accession>
<evidence type="ECO:0000313" key="1">
    <source>
        <dbReference type="EMBL" id="PZD96728.1"/>
    </source>
</evidence>
<dbReference type="AlphaFoldDB" id="A0A2W1L957"/>
<protein>
    <submittedName>
        <fullName evidence="1">Uncharacterized protein</fullName>
    </submittedName>
</protein>
<dbReference type="Proteomes" id="UP000249522">
    <property type="component" value="Unassembled WGS sequence"/>
</dbReference>
<gene>
    <name evidence="1" type="ORF">DNH61_05890</name>
</gene>
<keyword evidence="2" id="KW-1185">Reference proteome</keyword>
<dbReference type="RefSeq" id="WP_111145739.1">
    <property type="nucleotide sequence ID" value="NZ_QKRB01000036.1"/>
</dbReference>
<sequence>MTDNNYYGTFIQVADDCPVTAAEVPKTKGSARTVAVMQYDMIVNYPYQYTQEDILFEIFAARTGIAEGNQSSEREKFFSKGQPCLRTSPLAKRYGWGIHFDDQGKAALYAVESADYERLKHTPGIKQVKAMRSSRG</sequence>
<comment type="caution">
    <text evidence="1">The sequence shown here is derived from an EMBL/GenBank/DDBJ whole genome shotgun (WGS) entry which is preliminary data.</text>
</comment>
<dbReference type="InterPro" id="IPR046155">
    <property type="entry name" value="DUF6157"/>
</dbReference>
<dbReference type="Pfam" id="PF19654">
    <property type="entry name" value="DUF6157"/>
    <property type="match status" value="1"/>
</dbReference>
<evidence type="ECO:0000313" key="2">
    <source>
        <dbReference type="Proteomes" id="UP000249522"/>
    </source>
</evidence>